<evidence type="ECO:0000313" key="1">
    <source>
        <dbReference type="EMBL" id="KAK4874907.1"/>
    </source>
</evidence>
<dbReference type="AlphaFoldDB" id="A0AAN7SCS5"/>
<keyword evidence="2" id="KW-1185">Reference proteome</keyword>
<organism evidence="1 2">
    <name type="scientific">Aquatica leii</name>
    <dbReference type="NCBI Taxonomy" id="1421715"/>
    <lineage>
        <taxon>Eukaryota</taxon>
        <taxon>Metazoa</taxon>
        <taxon>Ecdysozoa</taxon>
        <taxon>Arthropoda</taxon>
        <taxon>Hexapoda</taxon>
        <taxon>Insecta</taxon>
        <taxon>Pterygota</taxon>
        <taxon>Neoptera</taxon>
        <taxon>Endopterygota</taxon>
        <taxon>Coleoptera</taxon>
        <taxon>Polyphaga</taxon>
        <taxon>Elateriformia</taxon>
        <taxon>Elateroidea</taxon>
        <taxon>Lampyridae</taxon>
        <taxon>Luciolinae</taxon>
        <taxon>Aquatica</taxon>
    </lineage>
</organism>
<reference evidence="2" key="1">
    <citation type="submission" date="2023-01" db="EMBL/GenBank/DDBJ databases">
        <title>Key to firefly adult light organ development and bioluminescence: homeobox transcription factors regulate luciferase expression and transportation to peroxisome.</title>
        <authorList>
            <person name="Fu X."/>
        </authorList>
    </citation>
    <scope>NUCLEOTIDE SEQUENCE [LARGE SCALE GENOMIC DNA]</scope>
</reference>
<name>A0AAN7SCS5_9COLE</name>
<proteinExistence type="predicted"/>
<sequence>MTDIRTNFSLIKLVPKVTTLQKIDLNSIFKAVLSGDVLELDETHLKYILENDLTINISKLDERLVKVLSESLIYFMSIWPGWQRSSEYQKGQLQYNDWFEKYRMYLIYKSNFVLTSAPKYTKSTTKGHNQSTQTEEKVVAKKVAPFTLFIGGPPAVLNNIVFIEKNGDVVIKQHAGKEWKTLTVTEFLNWPYVAVKVDLPDFKFTRTVSHVYERFVGLKGDTMTFPEMNHIVHITKLKQETDLQPYSYRFFQCYFTQLMKVLGKLPAISQDRITELRFILMQFVKDIEEINVYNKTMSTNACVGFRIGNCRYIRNKKMVNNTVDRNGINFYEIINPQINLTLARFDVKQDMNNPQQHDPITFESLNQLLFKCNTNAAQEDVTDMVQVVNERCITYTCTLCREHFSGSNAYDQISAHFWYFHKSEQCVLCFKCGKQFEVNDLAGQRWTHPCQAKK</sequence>
<evidence type="ECO:0000313" key="2">
    <source>
        <dbReference type="Proteomes" id="UP001353858"/>
    </source>
</evidence>
<protein>
    <submittedName>
        <fullName evidence="1">Uncharacterized protein</fullName>
    </submittedName>
</protein>
<accession>A0AAN7SCS5</accession>
<comment type="caution">
    <text evidence="1">The sequence shown here is derived from an EMBL/GenBank/DDBJ whole genome shotgun (WGS) entry which is preliminary data.</text>
</comment>
<gene>
    <name evidence="1" type="ORF">RN001_014267</name>
</gene>
<dbReference type="EMBL" id="JARPUR010000006">
    <property type="protein sequence ID" value="KAK4874907.1"/>
    <property type="molecule type" value="Genomic_DNA"/>
</dbReference>
<dbReference type="Proteomes" id="UP001353858">
    <property type="component" value="Unassembled WGS sequence"/>
</dbReference>